<feature type="region of interest" description="Disordered" evidence="1">
    <location>
        <begin position="1"/>
        <end position="59"/>
    </location>
</feature>
<organism evidence="2 3">
    <name type="scientific">Nesterenkonia lacusekhoensis</name>
    <dbReference type="NCBI Taxonomy" id="150832"/>
    <lineage>
        <taxon>Bacteria</taxon>
        <taxon>Bacillati</taxon>
        <taxon>Actinomycetota</taxon>
        <taxon>Actinomycetes</taxon>
        <taxon>Micrococcales</taxon>
        <taxon>Micrococcaceae</taxon>
        <taxon>Nesterenkonia</taxon>
    </lineage>
</organism>
<reference evidence="2 3" key="1">
    <citation type="submission" date="2021-03" db="EMBL/GenBank/DDBJ databases">
        <title>Sequencing the genomes of 1000 actinobacteria strains.</title>
        <authorList>
            <person name="Klenk H.-P."/>
        </authorList>
    </citation>
    <scope>NUCLEOTIDE SEQUENCE [LARGE SCALE GENOMIC DNA]</scope>
    <source>
        <strain evidence="2 3">DSM 12544</strain>
    </source>
</reference>
<gene>
    <name evidence="2" type="ORF">JOF45_000745</name>
</gene>
<sequence>MTTQLSAAQQAQINNRNETGQWKQKTHGDIDDTADVLGFSEDDAERPQPVPMHPNRDRSEPKVWLEAEGAHAAGRVVGNWYAAEDAEDVTVADLYRDLDEAPDPDAGDEVAVTDHEGFDIGSHVTLSPSQTVELAQDFETVRDNHGDEGLAAYKAMIEDQGFGDHKPGPDEFSEAYIGDYESKEDWARDLVESSVPNEPQEPYRQTEQERQVEQQMYENLSRHVDMDRLESDLEAEDPGIDYDDYTEVMTHIDRESVEDSTGNSDIGSVVQGWIDDEDYGAIDQHLNHPDYEERAEEAVKAAVKARNGRWLKDNLDYESYARDAELEGAITFLEKNDGLDGVHVLHN</sequence>
<evidence type="ECO:0000313" key="2">
    <source>
        <dbReference type="EMBL" id="MBP2317726.1"/>
    </source>
</evidence>
<evidence type="ECO:0000313" key="3">
    <source>
        <dbReference type="Proteomes" id="UP001519331"/>
    </source>
</evidence>
<dbReference type="Pfam" id="PF07275">
    <property type="entry name" value="ArdA"/>
    <property type="match status" value="1"/>
</dbReference>
<dbReference type="RefSeq" id="WP_210048010.1">
    <property type="nucleotide sequence ID" value="NZ_JAGINX010000001.1"/>
</dbReference>
<comment type="caution">
    <text evidence="2">The sequence shown here is derived from an EMBL/GenBank/DDBJ whole genome shotgun (WGS) entry which is preliminary data.</text>
</comment>
<evidence type="ECO:0000256" key="1">
    <source>
        <dbReference type="SAM" id="MobiDB-lite"/>
    </source>
</evidence>
<keyword evidence="3" id="KW-1185">Reference proteome</keyword>
<feature type="compositionally biased region" description="Polar residues" evidence="1">
    <location>
        <begin position="1"/>
        <end position="23"/>
    </location>
</feature>
<protein>
    <submittedName>
        <fullName evidence="2">Antirestriction protein</fullName>
    </submittedName>
</protein>
<dbReference type="InterPro" id="IPR009899">
    <property type="entry name" value="ArdA"/>
</dbReference>
<dbReference type="EMBL" id="JAGINX010000001">
    <property type="protein sequence ID" value="MBP2317726.1"/>
    <property type="molecule type" value="Genomic_DNA"/>
</dbReference>
<name>A0ABS4T365_9MICC</name>
<proteinExistence type="predicted"/>
<accession>A0ABS4T365</accession>
<dbReference type="Proteomes" id="UP001519331">
    <property type="component" value="Unassembled WGS sequence"/>
</dbReference>